<proteinExistence type="predicted"/>
<dbReference type="InterPro" id="IPR018060">
    <property type="entry name" value="HTH_AraC"/>
</dbReference>
<dbReference type="PRINTS" id="PR00032">
    <property type="entry name" value="HTHARAC"/>
</dbReference>
<reference evidence="6" key="1">
    <citation type="submission" date="2016-02" db="EMBL/GenBank/DDBJ databases">
        <authorList>
            <person name="Schultz-Johansen M."/>
            <person name="Glaring M.A."/>
            <person name="Bech P.K."/>
            <person name="Stougaard P."/>
        </authorList>
    </citation>
    <scope>NUCLEOTIDE SEQUENCE [LARGE SCALE GENOMIC DNA]</scope>
    <source>
        <strain evidence="6">S66</strain>
    </source>
</reference>
<dbReference type="AlphaFoldDB" id="A0A136A0Z4"/>
<dbReference type="EMBL" id="LSNE01000005">
    <property type="protein sequence ID" value="KXI28857.1"/>
    <property type="molecule type" value="Genomic_DNA"/>
</dbReference>
<keyword evidence="6" id="KW-1185">Reference proteome</keyword>
<evidence type="ECO:0000256" key="3">
    <source>
        <dbReference type="ARBA" id="ARBA00023163"/>
    </source>
</evidence>
<name>A0A136A0Z4_9ALTE</name>
<dbReference type="PROSITE" id="PS00041">
    <property type="entry name" value="HTH_ARAC_FAMILY_1"/>
    <property type="match status" value="1"/>
</dbReference>
<dbReference type="Gene3D" id="1.10.10.60">
    <property type="entry name" value="Homeodomain-like"/>
    <property type="match status" value="2"/>
</dbReference>
<evidence type="ECO:0000256" key="2">
    <source>
        <dbReference type="ARBA" id="ARBA00023125"/>
    </source>
</evidence>
<keyword evidence="3" id="KW-0804">Transcription</keyword>
<sequence>MRKVQVYCEPFCIEKGYQFEIHNVQYEENDAYSCFLHFHEVHEFIIFEQIDGCYYYNQGESRLIDNDIVFTPALETHNFDLSERPKSWYIIQFLPELFNEVELQKASSLLQHGQHLRLPQKDIEIVQQMVKWLHQCYQNNPLSGESLMLLRLIILWIAEHSQAVTTPNSMPITSSIGYEKLSPAIDLFRQNKSVELTLTEAASLCHISPSHFSRMFKSIFRCNFSQYSLQHKLYSAARLISQSDKSMTEISYELNFSSPSHFISQFKKQFAVTPKKYRSEIKQKV</sequence>
<dbReference type="SUPFAM" id="SSF46689">
    <property type="entry name" value="Homeodomain-like"/>
    <property type="match status" value="2"/>
</dbReference>
<dbReference type="PROSITE" id="PS01124">
    <property type="entry name" value="HTH_ARAC_FAMILY_2"/>
    <property type="match status" value="1"/>
</dbReference>
<dbReference type="InterPro" id="IPR009057">
    <property type="entry name" value="Homeodomain-like_sf"/>
</dbReference>
<dbReference type="InterPro" id="IPR018062">
    <property type="entry name" value="HTH_AraC-typ_CS"/>
</dbReference>
<accession>A0A136A0Z4</accession>
<dbReference type="Proteomes" id="UP000070299">
    <property type="component" value="Unassembled WGS sequence"/>
</dbReference>
<dbReference type="PANTHER" id="PTHR43280:SF2">
    <property type="entry name" value="HTH-TYPE TRANSCRIPTIONAL REGULATOR EXSA"/>
    <property type="match status" value="1"/>
</dbReference>
<dbReference type="GO" id="GO:0003700">
    <property type="term" value="F:DNA-binding transcription factor activity"/>
    <property type="evidence" value="ECO:0007669"/>
    <property type="project" value="InterPro"/>
</dbReference>
<comment type="caution">
    <text evidence="5">The sequence shown here is derived from an EMBL/GenBank/DDBJ whole genome shotgun (WGS) entry which is preliminary data.</text>
</comment>
<evidence type="ECO:0000256" key="1">
    <source>
        <dbReference type="ARBA" id="ARBA00023015"/>
    </source>
</evidence>
<dbReference type="InterPro" id="IPR020449">
    <property type="entry name" value="Tscrpt_reg_AraC-type_HTH"/>
</dbReference>
<gene>
    <name evidence="5" type="ORF">AX660_11715</name>
</gene>
<evidence type="ECO:0000313" key="6">
    <source>
        <dbReference type="Proteomes" id="UP000070299"/>
    </source>
</evidence>
<feature type="domain" description="HTH araC/xylS-type" evidence="4">
    <location>
        <begin position="182"/>
        <end position="280"/>
    </location>
</feature>
<keyword evidence="2" id="KW-0238">DNA-binding</keyword>
<dbReference type="PANTHER" id="PTHR43280">
    <property type="entry name" value="ARAC-FAMILY TRANSCRIPTIONAL REGULATOR"/>
    <property type="match status" value="1"/>
</dbReference>
<evidence type="ECO:0000313" key="5">
    <source>
        <dbReference type="EMBL" id="KXI28857.1"/>
    </source>
</evidence>
<evidence type="ECO:0000259" key="4">
    <source>
        <dbReference type="PROSITE" id="PS01124"/>
    </source>
</evidence>
<organism evidence="5 6">
    <name type="scientific">Paraglaciecola hydrolytica</name>
    <dbReference type="NCBI Taxonomy" id="1799789"/>
    <lineage>
        <taxon>Bacteria</taxon>
        <taxon>Pseudomonadati</taxon>
        <taxon>Pseudomonadota</taxon>
        <taxon>Gammaproteobacteria</taxon>
        <taxon>Alteromonadales</taxon>
        <taxon>Alteromonadaceae</taxon>
        <taxon>Paraglaciecola</taxon>
    </lineage>
</organism>
<dbReference type="OrthoDB" id="5949386at2"/>
<dbReference type="GO" id="GO:0043565">
    <property type="term" value="F:sequence-specific DNA binding"/>
    <property type="evidence" value="ECO:0007669"/>
    <property type="project" value="InterPro"/>
</dbReference>
<protein>
    <submittedName>
        <fullName evidence="5">AraC family transcriptional regulator</fullName>
    </submittedName>
</protein>
<keyword evidence="1" id="KW-0805">Transcription regulation</keyword>
<dbReference type="STRING" id="1799789.AX660_11715"/>
<dbReference type="RefSeq" id="WP_068375674.1">
    <property type="nucleotide sequence ID" value="NZ_LSNE01000005.1"/>
</dbReference>
<dbReference type="SMART" id="SM00342">
    <property type="entry name" value="HTH_ARAC"/>
    <property type="match status" value="1"/>
</dbReference>
<dbReference type="Pfam" id="PF12833">
    <property type="entry name" value="HTH_18"/>
    <property type="match status" value="1"/>
</dbReference>